<proteinExistence type="inferred from homology"/>
<dbReference type="GO" id="GO:0007155">
    <property type="term" value="P:cell adhesion"/>
    <property type="evidence" value="ECO:0007669"/>
    <property type="project" value="InterPro"/>
</dbReference>
<dbReference type="InterPro" id="IPR036723">
    <property type="entry name" value="Alpha-catenin/vinculin-like_sf"/>
</dbReference>
<dbReference type="STRING" id="307972.A0A2G8LN83"/>
<gene>
    <name evidence="4" type="ORF">BSL78_01366</name>
</gene>
<dbReference type="InterPro" id="IPR006077">
    <property type="entry name" value="Vinculin/catenin"/>
</dbReference>
<dbReference type="EMBL" id="MRZV01000027">
    <property type="protein sequence ID" value="PIK61662.1"/>
    <property type="molecule type" value="Genomic_DNA"/>
</dbReference>
<comment type="subcellular location">
    <subcellularLocation>
        <location evidence="1">Cytoplasm</location>
    </subcellularLocation>
</comment>
<dbReference type="Gene3D" id="1.20.120.230">
    <property type="entry name" value="Alpha-catenin/vinculin-like"/>
    <property type="match status" value="1"/>
</dbReference>
<dbReference type="GO" id="GO:0051015">
    <property type="term" value="F:actin filament binding"/>
    <property type="evidence" value="ECO:0007669"/>
    <property type="project" value="InterPro"/>
</dbReference>
<dbReference type="GO" id="GO:0005737">
    <property type="term" value="C:cytoplasm"/>
    <property type="evidence" value="ECO:0007669"/>
    <property type="project" value="UniProtKB-SubCell"/>
</dbReference>
<feature type="non-terminal residue" evidence="4">
    <location>
        <position position="1"/>
    </location>
</feature>
<dbReference type="SUPFAM" id="SSF47220">
    <property type="entry name" value="alpha-catenin/vinculin-like"/>
    <property type="match status" value="1"/>
</dbReference>
<dbReference type="Proteomes" id="UP000230750">
    <property type="component" value="Unassembled WGS sequence"/>
</dbReference>
<comment type="caution">
    <text evidence="4">The sequence shown here is derived from an EMBL/GenBank/DDBJ whole genome shotgun (WGS) entry which is preliminary data.</text>
</comment>
<evidence type="ECO:0000313" key="4">
    <source>
        <dbReference type="EMBL" id="PIK61662.1"/>
    </source>
</evidence>
<comment type="similarity">
    <text evidence="2">Belongs to the vinculin/alpha-catenin family.</text>
</comment>
<evidence type="ECO:0000256" key="2">
    <source>
        <dbReference type="ARBA" id="ARBA00008376"/>
    </source>
</evidence>
<dbReference type="OrthoDB" id="6376697at2759"/>
<name>A0A2G8LN83_STIJA</name>
<dbReference type="GO" id="GO:0007266">
    <property type="term" value="P:Rho protein signal transduction"/>
    <property type="evidence" value="ECO:0007669"/>
    <property type="project" value="InterPro"/>
</dbReference>
<protein>
    <submittedName>
        <fullName evidence="4">Putative alpha-catulin</fullName>
    </submittedName>
</protein>
<dbReference type="InterPro" id="IPR030045">
    <property type="entry name" value="CTNNAL1"/>
</dbReference>
<dbReference type="AlphaFoldDB" id="A0A2G8LN83"/>
<reference evidence="4 5" key="1">
    <citation type="journal article" date="2017" name="PLoS Biol.">
        <title>The sea cucumber genome provides insights into morphological evolution and visceral regeneration.</title>
        <authorList>
            <person name="Zhang X."/>
            <person name="Sun L."/>
            <person name="Yuan J."/>
            <person name="Sun Y."/>
            <person name="Gao Y."/>
            <person name="Zhang L."/>
            <person name="Li S."/>
            <person name="Dai H."/>
            <person name="Hamel J.F."/>
            <person name="Liu C."/>
            <person name="Yu Y."/>
            <person name="Liu S."/>
            <person name="Lin W."/>
            <person name="Guo K."/>
            <person name="Jin S."/>
            <person name="Xu P."/>
            <person name="Storey K.B."/>
            <person name="Huan P."/>
            <person name="Zhang T."/>
            <person name="Zhou Y."/>
            <person name="Zhang J."/>
            <person name="Lin C."/>
            <person name="Li X."/>
            <person name="Xing L."/>
            <person name="Huo D."/>
            <person name="Sun M."/>
            <person name="Wang L."/>
            <person name="Mercier A."/>
            <person name="Li F."/>
            <person name="Yang H."/>
            <person name="Xiang J."/>
        </authorList>
    </citation>
    <scope>NUCLEOTIDE SEQUENCE [LARGE SCALE GENOMIC DNA]</scope>
    <source>
        <strain evidence="4">Shaxun</strain>
        <tissue evidence="4">Muscle</tissue>
    </source>
</reference>
<accession>A0A2G8LN83</accession>
<sequence length="123" mass="13676">ANIAKLTDISFDDTGQVSLPGDKNSMVRAARGLLSAVTRVLLIGDQVTINQIMASRSRVKECLKKIEVTKNFSEFVQCFSHFGKQMVALAHLTGDRQVDLKDEKQRAKMASSEQLLRSQPCYC</sequence>
<keyword evidence="5" id="KW-1185">Reference proteome</keyword>
<evidence type="ECO:0000256" key="3">
    <source>
        <dbReference type="ARBA" id="ARBA00022490"/>
    </source>
</evidence>
<organism evidence="4 5">
    <name type="scientific">Stichopus japonicus</name>
    <name type="common">Sea cucumber</name>
    <dbReference type="NCBI Taxonomy" id="307972"/>
    <lineage>
        <taxon>Eukaryota</taxon>
        <taxon>Metazoa</taxon>
        <taxon>Echinodermata</taxon>
        <taxon>Eleutherozoa</taxon>
        <taxon>Echinozoa</taxon>
        <taxon>Holothuroidea</taxon>
        <taxon>Aspidochirotacea</taxon>
        <taxon>Aspidochirotida</taxon>
        <taxon>Stichopodidae</taxon>
        <taxon>Apostichopus</taxon>
    </lineage>
</organism>
<evidence type="ECO:0000256" key="1">
    <source>
        <dbReference type="ARBA" id="ARBA00004496"/>
    </source>
</evidence>
<dbReference type="PANTHER" id="PTHR46342:SF1">
    <property type="entry name" value="ALPHA-CATULIN"/>
    <property type="match status" value="1"/>
</dbReference>
<dbReference type="Pfam" id="PF01044">
    <property type="entry name" value="Vinculin"/>
    <property type="match status" value="1"/>
</dbReference>
<dbReference type="PANTHER" id="PTHR46342">
    <property type="entry name" value="ALPHA-CATULIN"/>
    <property type="match status" value="1"/>
</dbReference>
<evidence type="ECO:0000313" key="5">
    <source>
        <dbReference type="Proteomes" id="UP000230750"/>
    </source>
</evidence>
<keyword evidence="3" id="KW-0963">Cytoplasm</keyword>